<accession>A0A9W4T4S1</accession>
<feature type="region of interest" description="Disordered" evidence="1">
    <location>
        <begin position="60"/>
        <end position="89"/>
    </location>
</feature>
<gene>
    <name evidence="2" type="ORF">FWILDA_LOCUS15554</name>
</gene>
<sequence length="166" mass="19038">VVSSSSSESSNSDNSYKKPLKKRPNEKKKIIDTINEPNEPEHLKALIKRIFKDKLKEQDCNNYTDDVNDSDSTKYNDKEQSANQYNTWEDQDDYVVSNIVITNSNEKDKNYHHNSKKNKHKFRSCQVTSESDISKGNHKFRSHQATPESDISDSDSSSSSSEQESI</sequence>
<proteinExistence type="predicted"/>
<protein>
    <submittedName>
        <fullName evidence="2">15901_t:CDS:1</fullName>
    </submittedName>
</protein>
<feature type="compositionally biased region" description="Low complexity" evidence="1">
    <location>
        <begin position="154"/>
        <end position="166"/>
    </location>
</feature>
<dbReference type="EMBL" id="CAMKVN010008313">
    <property type="protein sequence ID" value="CAI2192391.1"/>
    <property type="molecule type" value="Genomic_DNA"/>
</dbReference>
<feature type="compositionally biased region" description="Basic residues" evidence="1">
    <location>
        <begin position="112"/>
        <end position="123"/>
    </location>
</feature>
<comment type="caution">
    <text evidence="2">The sequence shown here is derived from an EMBL/GenBank/DDBJ whole genome shotgun (WGS) entry which is preliminary data.</text>
</comment>
<feature type="region of interest" description="Disordered" evidence="1">
    <location>
        <begin position="103"/>
        <end position="166"/>
    </location>
</feature>
<feature type="compositionally biased region" description="Basic and acidic residues" evidence="1">
    <location>
        <begin position="71"/>
        <end position="80"/>
    </location>
</feature>
<organism evidence="2 3">
    <name type="scientific">Funneliformis geosporum</name>
    <dbReference type="NCBI Taxonomy" id="1117311"/>
    <lineage>
        <taxon>Eukaryota</taxon>
        <taxon>Fungi</taxon>
        <taxon>Fungi incertae sedis</taxon>
        <taxon>Mucoromycota</taxon>
        <taxon>Glomeromycotina</taxon>
        <taxon>Glomeromycetes</taxon>
        <taxon>Glomerales</taxon>
        <taxon>Glomeraceae</taxon>
        <taxon>Funneliformis</taxon>
    </lineage>
</organism>
<reference evidence="2" key="1">
    <citation type="submission" date="2022-08" db="EMBL/GenBank/DDBJ databases">
        <authorList>
            <person name="Kallberg Y."/>
            <person name="Tangrot J."/>
            <person name="Rosling A."/>
        </authorList>
    </citation>
    <scope>NUCLEOTIDE SEQUENCE</scope>
    <source>
        <strain evidence="2">Wild A</strain>
    </source>
</reference>
<evidence type="ECO:0000313" key="2">
    <source>
        <dbReference type="EMBL" id="CAI2192391.1"/>
    </source>
</evidence>
<keyword evidence="3" id="KW-1185">Reference proteome</keyword>
<dbReference type="AlphaFoldDB" id="A0A9W4T4S1"/>
<name>A0A9W4T4S1_9GLOM</name>
<feature type="compositionally biased region" description="Low complexity" evidence="1">
    <location>
        <begin position="1"/>
        <end position="14"/>
    </location>
</feature>
<feature type="region of interest" description="Disordered" evidence="1">
    <location>
        <begin position="1"/>
        <end position="36"/>
    </location>
</feature>
<feature type="non-terminal residue" evidence="2">
    <location>
        <position position="166"/>
    </location>
</feature>
<evidence type="ECO:0000313" key="3">
    <source>
        <dbReference type="Proteomes" id="UP001153678"/>
    </source>
</evidence>
<evidence type="ECO:0000256" key="1">
    <source>
        <dbReference type="SAM" id="MobiDB-lite"/>
    </source>
</evidence>
<dbReference type="Proteomes" id="UP001153678">
    <property type="component" value="Unassembled WGS sequence"/>
</dbReference>